<dbReference type="OrthoDB" id="9769191at2"/>
<dbReference type="Proteomes" id="UP000461595">
    <property type="component" value="Unassembled WGS sequence"/>
</dbReference>
<protein>
    <recommendedName>
        <fullName evidence="10">PTS EIIA type-1 domain-containing protein</fullName>
    </recommendedName>
</protein>
<dbReference type="InterPro" id="IPR001127">
    <property type="entry name" value="PTS_EIIA_1_perm"/>
</dbReference>
<feature type="domain" description="PTS EIIA type-1" evidence="10">
    <location>
        <begin position="46"/>
        <end position="150"/>
    </location>
</feature>
<dbReference type="NCBIfam" id="TIGR00830">
    <property type="entry name" value="PTBA"/>
    <property type="match status" value="1"/>
</dbReference>
<dbReference type="PROSITE" id="PS00371">
    <property type="entry name" value="PTS_EIIA_TYPE_1_HIS"/>
    <property type="match status" value="1"/>
</dbReference>
<dbReference type="Pfam" id="PF00358">
    <property type="entry name" value="PTS_EIIA_1"/>
    <property type="match status" value="1"/>
</dbReference>
<evidence type="ECO:0000256" key="8">
    <source>
        <dbReference type="ARBA" id="ARBA00022777"/>
    </source>
</evidence>
<dbReference type="InterPro" id="IPR011055">
    <property type="entry name" value="Dup_hybrid_motif"/>
</dbReference>
<reference evidence="11 12" key="1">
    <citation type="submission" date="2019-12" db="EMBL/GenBank/DDBJ databases">
        <title>Microbes associate with the intestines of laboratory mice.</title>
        <authorList>
            <person name="Navarre W."/>
            <person name="Wong E."/>
        </authorList>
    </citation>
    <scope>NUCLEOTIDE SEQUENCE [LARGE SCALE GENOMIC DNA]</scope>
    <source>
        <strain evidence="11 12">NM51_B2-22</strain>
    </source>
</reference>
<accession>A0A7X3G836</accession>
<dbReference type="Gene3D" id="2.70.70.10">
    <property type="entry name" value="Glucose Permease (Domain IIA)"/>
    <property type="match status" value="1"/>
</dbReference>
<proteinExistence type="predicted"/>
<evidence type="ECO:0000256" key="3">
    <source>
        <dbReference type="ARBA" id="ARBA00022448"/>
    </source>
</evidence>
<evidence type="ECO:0000256" key="4">
    <source>
        <dbReference type="ARBA" id="ARBA00022597"/>
    </source>
</evidence>
<organism evidence="11 12">
    <name type="scientific">Streptococcus danieliae</name>
    <dbReference type="NCBI Taxonomy" id="747656"/>
    <lineage>
        <taxon>Bacteria</taxon>
        <taxon>Bacillati</taxon>
        <taxon>Bacillota</taxon>
        <taxon>Bacilli</taxon>
        <taxon>Lactobacillales</taxon>
        <taxon>Streptococcaceae</taxon>
        <taxon>Streptococcus</taxon>
    </lineage>
</organism>
<evidence type="ECO:0000256" key="9">
    <source>
        <dbReference type="ARBA" id="ARBA00022989"/>
    </source>
</evidence>
<keyword evidence="5" id="KW-0808">Transferase</keyword>
<dbReference type="EMBL" id="WSRS01000029">
    <property type="protein sequence ID" value="MVX58873.1"/>
    <property type="molecule type" value="Genomic_DNA"/>
</dbReference>
<keyword evidence="9" id="KW-1133">Transmembrane helix</keyword>
<evidence type="ECO:0000256" key="5">
    <source>
        <dbReference type="ARBA" id="ARBA00022679"/>
    </source>
</evidence>
<keyword evidence="6" id="KW-0598">Phosphotransferase system</keyword>
<sequence>MEMAEKSWFQKRIGSLFTSKEMETSGEVVVASPLEGLVLPLEEVSDPVFASGAMGRGFAVKPESDLAYAPVSGEVTIAFETGHAYGLRTDQGVELLIHVGIDTVSLEGAGFDARVKQGQQVEAGEVLAQFDREVIAQAGLEATTMIIVTNPADYSQMERLAPETVKEGEALFVLKRPE</sequence>
<evidence type="ECO:0000259" key="10">
    <source>
        <dbReference type="PROSITE" id="PS51093"/>
    </source>
</evidence>
<keyword evidence="4" id="KW-0762">Sugar transport</keyword>
<keyword evidence="3" id="KW-0813">Transport</keyword>
<evidence type="ECO:0000256" key="1">
    <source>
        <dbReference type="ARBA" id="ARBA00004496"/>
    </source>
</evidence>
<evidence type="ECO:0000256" key="2">
    <source>
        <dbReference type="ARBA" id="ARBA00004651"/>
    </source>
</evidence>
<dbReference type="InterPro" id="IPR050890">
    <property type="entry name" value="PTS_EIIA_component"/>
</dbReference>
<dbReference type="SUPFAM" id="SSF51261">
    <property type="entry name" value="Duplicated hybrid motif"/>
    <property type="match status" value="1"/>
</dbReference>
<dbReference type="PANTHER" id="PTHR45008">
    <property type="entry name" value="PTS SYSTEM GLUCOSE-SPECIFIC EIIA COMPONENT"/>
    <property type="match status" value="1"/>
</dbReference>
<evidence type="ECO:0000313" key="11">
    <source>
        <dbReference type="EMBL" id="MVX58873.1"/>
    </source>
</evidence>
<dbReference type="GO" id="GO:0005737">
    <property type="term" value="C:cytoplasm"/>
    <property type="evidence" value="ECO:0007669"/>
    <property type="project" value="UniProtKB-SubCell"/>
</dbReference>
<name>A0A7X3G836_9STRE</name>
<dbReference type="PROSITE" id="PS51093">
    <property type="entry name" value="PTS_EIIA_TYPE_1"/>
    <property type="match status" value="1"/>
</dbReference>
<dbReference type="GO" id="GO:0009401">
    <property type="term" value="P:phosphoenolpyruvate-dependent sugar phosphotransferase system"/>
    <property type="evidence" value="ECO:0007669"/>
    <property type="project" value="UniProtKB-KW"/>
</dbReference>
<keyword evidence="9" id="KW-0472">Membrane</keyword>
<evidence type="ECO:0000256" key="6">
    <source>
        <dbReference type="ARBA" id="ARBA00022683"/>
    </source>
</evidence>
<comment type="subcellular location">
    <subcellularLocation>
        <location evidence="2">Cell membrane</location>
        <topology evidence="2">Multi-pass membrane protein</topology>
    </subcellularLocation>
    <subcellularLocation>
        <location evidence="1">Cytoplasm</location>
    </subcellularLocation>
</comment>
<keyword evidence="8" id="KW-0418">Kinase</keyword>
<dbReference type="FunFam" id="2.70.70.10:FF:000001">
    <property type="entry name" value="PTS system glucose-specific IIA component"/>
    <property type="match status" value="1"/>
</dbReference>
<gene>
    <name evidence="11" type="ORF">E5983_04320</name>
</gene>
<evidence type="ECO:0000313" key="12">
    <source>
        <dbReference type="Proteomes" id="UP000461595"/>
    </source>
</evidence>
<dbReference type="GO" id="GO:0005886">
    <property type="term" value="C:plasma membrane"/>
    <property type="evidence" value="ECO:0007669"/>
    <property type="project" value="UniProtKB-SubCell"/>
</dbReference>
<keyword evidence="7" id="KW-0812">Transmembrane</keyword>
<dbReference type="AlphaFoldDB" id="A0A7X3G836"/>
<evidence type="ECO:0000256" key="7">
    <source>
        <dbReference type="ARBA" id="ARBA00022692"/>
    </source>
</evidence>
<comment type="caution">
    <text evidence="11">The sequence shown here is derived from an EMBL/GenBank/DDBJ whole genome shotgun (WGS) entry which is preliminary data.</text>
</comment>
<dbReference type="GO" id="GO:0016301">
    <property type="term" value="F:kinase activity"/>
    <property type="evidence" value="ECO:0007669"/>
    <property type="project" value="UniProtKB-KW"/>
</dbReference>
<dbReference type="PANTHER" id="PTHR45008:SF1">
    <property type="entry name" value="PTS SYSTEM GLUCOSE-SPECIFIC EIIA COMPONENT"/>
    <property type="match status" value="1"/>
</dbReference>